<comment type="caution">
    <text evidence="1">The sequence shown here is derived from an EMBL/GenBank/DDBJ whole genome shotgun (WGS) entry which is preliminary data.</text>
</comment>
<name>A0A6G4TSD8_9ACTN</name>
<proteinExistence type="predicted"/>
<dbReference type="Gene3D" id="3.40.109.10">
    <property type="entry name" value="NADH Oxidase"/>
    <property type="match status" value="1"/>
</dbReference>
<dbReference type="Proteomes" id="UP000481583">
    <property type="component" value="Unassembled WGS sequence"/>
</dbReference>
<dbReference type="RefSeq" id="WP_165229568.1">
    <property type="nucleotide sequence ID" value="NZ_JAAKZV010000001.1"/>
</dbReference>
<dbReference type="InterPro" id="IPR000415">
    <property type="entry name" value="Nitroreductase-like"/>
</dbReference>
<dbReference type="EMBL" id="JAAKZV010000001">
    <property type="protein sequence ID" value="NGN62386.1"/>
    <property type="molecule type" value="Genomic_DNA"/>
</dbReference>
<protein>
    <recommendedName>
        <fullName evidence="3">Nitroreductase domain-containing protein</fullName>
    </recommendedName>
</protein>
<organism evidence="1 2">
    <name type="scientific">Streptomyces coryli</name>
    <dbReference type="NCBI Taxonomy" id="1128680"/>
    <lineage>
        <taxon>Bacteria</taxon>
        <taxon>Bacillati</taxon>
        <taxon>Actinomycetota</taxon>
        <taxon>Actinomycetes</taxon>
        <taxon>Kitasatosporales</taxon>
        <taxon>Streptomycetaceae</taxon>
        <taxon>Streptomyces</taxon>
    </lineage>
</organism>
<dbReference type="AlphaFoldDB" id="A0A6G4TSD8"/>
<accession>A0A6G4TSD8</accession>
<evidence type="ECO:0008006" key="3">
    <source>
        <dbReference type="Google" id="ProtNLM"/>
    </source>
</evidence>
<evidence type="ECO:0000313" key="2">
    <source>
        <dbReference type="Proteomes" id="UP000481583"/>
    </source>
</evidence>
<evidence type="ECO:0000313" key="1">
    <source>
        <dbReference type="EMBL" id="NGN62386.1"/>
    </source>
</evidence>
<dbReference type="GO" id="GO:0016491">
    <property type="term" value="F:oxidoreductase activity"/>
    <property type="evidence" value="ECO:0007669"/>
    <property type="project" value="InterPro"/>
</dbReference>
<sequence length="244" mass="25587">MLATLDAAALEKLVSAAMAAPPPPGAPRAAGVPGIPATLGPLVRPTRQPWRFRLDPEHATVQVRAVQAPLPGDRSLHLCVGAALFNLRVAMAHLGWEPVVRLLPAPASPDLLATVRLAGPVLPGTRNRPDLYASVWRRHSSVIPLSRDRRPPAAVTTALREAAQAEGAALSFAATGAPLIAVLATDHDDPAGWLRAGQALQHVLLTATAHALRVAPLETPDPWRLGAEAAARHPLVALRLGYGP</sequence>
<keyword evidence="2" id="KW-1185">Reference proteome</keyword>
<reference evidence="1 2" key="1">
    <citation type="submission" date="2020-02" db="EMBL/GenBank/DDBJ databases">
        <title>Whole-genome analyses of novel actinobacteria.</title>
        <authorList>
            <person name="Sahin N."/>
        </authorList>
    </citation>
    <scope>NUCLEOTIDE SEQUENCE [LARGE SCALE GENOMIC DNA]</scope>
    <source>
        <strain evidence="1 2">A7024</strain>
    </source>
</reference>
<dbReference type="SUPFAM" id="SSF55469">
    <property type="entry name" value="FMN-dependent nitroreductase-like"/>
    <property type="match status" value="1"/>
</dbReference>
<gene>
    <name evidence="1" type="ORF">G5C51_00470</name>
</gene>